<evidence type="ECO:0000313" key="1">
    <source>
        <dbReference type="EMBL" id="OCT55592.1"/>
    </source>
</evidence>
<protein>
    <submittedName>
        <fullName evidence="1">Uncharacterized protein</fullName>
    </submittedName>
</protein>
<name>A0A974GYT4_XENLA</name>
<gene>
    <name evidence="1" type="ORF">XELAEV_18000456mg</name>
</gene>
<reference evidence="1" key="1">
    <citation type="submission" date="2016-05" db="EMBL/GenBank/DDBJ databases">
        <title>WGS assembly of Xenopus laevis.</title>
        <authorList>
            <person name="Session A."/>
            <person name="Uno Y."/>
            <person name="Kwon T."/>
            <person name="Chapman J."/>
            <person name="Toyoda A."/>
            <person name="Takahashi S."/>
            <person name="Fukui A."/>
            <person name="Hikosaka A."/>
            <person name="Putnam N."/>
            <person name="Stites J."/>
            <person name="Van Heeringen S."/>
            <person name="Quigley I."/>
            <person name="Heinz S."/>
            <person name="Hellsten U."/>
            <person name="Lyons J."/>
            <person name="Suzuki A."/>
            <person name="Kondo M."/>
            <person name="Ogino H."/>
            <person name="Ochi H."/>
            <person name="Bogdanovic O."/>
            <person name="Lister R."/>
            <person name="Georgiou G."/>
            <person name="Paranjpe S."/>
            <person name="Van Kruijsbergen I."/>
            <person name="Mozaffari S."/>
            <person name="Shu S."/>
            <person name="Schmutz J."/>
            <person name="Jenkins J."/>
            <person name="Grimwood J."/>
            <person name="Carlson J."/>
            <person name="Mitros T."/>
            <person name="Simakov O."/>
            <person name="Heald R."/>
            <person name="Miller K."/>
            <person name="Haudenschild C."/>
            <person name="Kuroki Y."/>
            <person name="Tanaka T."/>
            <person name="Michiue T."/>
            <person name="Watanabe M."/>
            <person name="Kinoshita T."/>
            <person name="Ohta Y."/>
            <person name="Mawaribuchi S."/>
            <person name="Suzuki Y."/>
            <person name="Haramoto Y."/>
            <person name="Yamamoto T."/>
            <person name="Takagi C."/>
            <person name="Kitzman J."/>
            <person name="Shendure J."/>
            <person name="Nakayama T."/>
            <person name="Izutsu Y."/>
            <person name="Robert J."/>
            <person name="Dichmann D."/>
            <person name="Flajnik M."/>
            <person name="Houston D."/>
            <person name="Marcotte E."/>
            <person name="Wallingford J."/>
            <person name="Ito Y."/>
            <person name="Asashima M."/>
            <person name="Ueno N."/>
            <person name="Matsuda Y."/>
            <person name="Jan Veenstra G."/>
            <person name="Fujiyama A."/>
            <person name="Harland R."/>
            <person name="Taira M."/>
            <person name="Rokhsar D.S."/>
        </authorList>
    </citation>
    <scope>NUCLEOTIDE SEQUENCE</scope>
    <source>
        <strain evidence="1">J</strain>
        <tissue evidence="1">Blood</tissue>
    </source>
</reference>
<proteinExistence type="predicted"/>
<dbReference type="EMBL" id="KV481787">
    <property type="protein sequence ID" value="OCT55592.1"/>
    <property type="molecule type" value="Genomic_DNA"/>
</dbReference>
<accession>A0A974GYT4</accession>
<dbReference type="AlphaFoldDB" id="A0A974GYT4"/>
<dbReference type="Proteomes" id="UP000694892">
    <property type="component" value="Unassembled WGS sequence"/>
</dbReference>
<organism evidence="1">
    <name type="scientific">Xenopus laevis</name>
    <name type="common">African clawed frog</name>
    <dbReference type="NCBI Taxonomy" id="8355"/>
    <lineage>
        <taxon>Eukaryota</taxon>
        <taxon>Metazoa</taxon>
        <taxon>Chordata</taxon>
        <taxon>Craniata</taxon>
        <taxon>Vertebrata</taxon>
        <taxon>Euteleostomi</taxon>
        <taxon>Amphibia</taxon>
        <taxon>Batrachia</taxon>
        <taxon>Anura</taxon>
        <taxon>Pipoidea</taxon>
        <taxon>Pipidae</taxon>
        <taxon>Xenopodinae</taxon>
        <taxon>Xenopus</taxon>
        <taxon>Xenopus</taxon>
    </lineage>
</organism>
<sequence length="81" mass="9308">MGWLYRDAVVSGGKCELEMRYPPDQKCTQSQIRETGHFGPCAVQYGHHLFEIAEEPFIFNLVGPDCQSSRTRWNVNTVDYP</sequence>